<comment type="pathway">
    <text evidence="1 7">Fermentation; pyruvate fermentation to lactate; (S)-lactate from pyruvate: step 1/1.</text>
</comment>
<feature type="binding site" evidence="7">
    <location>
        <begin position="124"/>
        <end position="127"/>
    </location>
    <ligand>
        <name>substrate</name>
    </ligand>
</feature>
<evidence type="ECO:0000313" key="12">
    <source>
        <dbReference type="EMBL" id="POH75095.1"/>
    </source>
</evidence>
<keyword evidence="7" id="KW-0963">Cytoplasm</keyword>
<feature type="modified residue" description="Phosphotyrosine" evidence="7">
    <location>
        <position position="226"/>
    </location>
</feature>
<feature type="binding site" evidence="9">
    <location>
        <position position="99"/>
    </location>
    <ligand>
        <name>NAD(+)</name>
        <dbReference type="ChEBI" id="CHEBI:57540"/>
    </ligand>
</feature>
<evidence type="ECO:0000256" key="9">
    <source>
        <dbReference type="PIRSR" id="PIRSR000102-3"/>
    </source>
</evidence>
<evidence type="ECO:0000256" key="7">
    <source>
        <dbReference type="HAMAP-Rule" id="MF_00488"/>
    </source>
</evidence>
<dbReference type="InterPro" id="IPR036291">
    <property type="entry name" value="NAD(P)-bd_dom_sf"/>
</dbReference>
<dbReference type="EC" id="1.1.1.27" evidence="3 7"/>
<dbReference type="PANTHER" id="PTHR43128">
    <property type="entry name" value="L-2-HYDROXYCARBOXYLATE DEHYDROGENASE (NAD(P)(+))"/>
    <property type="match status" value="1"/>
</dbReference>
<dbReference type="GO" id="GO:0005737">
    <property type="term" value="C:cytoplasm"/>
    <property type="evidence" value="ECO:0007669"/>
    <property type="project" value="UniProtKB-SubCell"/>
</dbReference>
<feature type="binding site" evidence="7 9">
    <location>
        <position position="38"/>
    </location>
    <ligand>
        <name>NAD(+)</name>
        <dbReference type="ChEBI" id="CHEBI:57540"/>
    </ligand>
</feature>
<comment type="subunit">
    <text evidence="7">Homotetramer.</text>
</comment>
<comment type="function">
    <text evidence="7">Catalyzes the conversion of lactate to pyruvate.</text>
</comment>
<feature type="domain" description="Lactate/malate dehydrogenase C-terminal" evidence="11">
    <location>
        <begin position="149"/>
        <end position="314"/>
    </location>
</feature>
<dbReference type="AlphaFoldDB" id="A0A2S4A0Q8"/>
<dbReference type="RefSeq" id="WP_103463756.1">
    <property type="nucleotide sequence ID" value="NZ_PPXB01000001.1"/>
</dbReference>
<dbReference type="InterPro" id="IPR011304">
    <property type="entry name" value="L-lactate_DH"/>
</dbReference>
<gene>
    <name evidence="7" type="primary">ldh</name>
    <name evidence="12" type="ORF">CVS27_00320</name>
</gene>
<dbReference type="Pfam" id="PF00056">
    <property type="entry name" value="Ldh_1_N"/>
    <property type="match status" value="1"/>
</dbReference>
<comment type="activity regulation">
    <text evidence="7">Allosterically activated by fructose 1,6-bisphosphate (FBP).</text>
</comment>
<feature type="binding site" evidence="7">
    <location>
        <position position="43"/>
    </location>
    <ligand>
        <name>NAD(+)</name>
        <dbReference type="ChEBI" id="CHEBI:57540"/>
    </ligand>
</feature>
<feature type="binding site" evidence="7">
    <location>
        <position position="92"/>
    </location>
    <ligand>
        <name>substrate</name>
    </ligand>
</feature>
<dbReference type="Proteomes" id="UP000237061">
    <property type="component" value="Unassembled WGS sequence"/>
</dbReference>
<dbReference type="OrthoDB" id="9802969at2"/>
<dbReference type="InterPro" id="IPR015955">
    <property type="entry name" value="Lactate_DH/Glyco_Ohase_4_C"/>
</dbReference>
<feature type="binding site" evidence="7">
    <location>
        <position position="147"/>
    </location>
    <ligand>
        <name>NAD(+)</name>
        <dbReference type="ChEBI" id="CHEBI:57540"/>
    </ligand>
</feature>
<dbReference type="PIRSF" id="PIRSF000102">
    <property type="entry name" value="Lac_mal_DH"/>
    <property type="match status" value="1"/>
</dbReference>
<dbReference type="InterPro" id="IPR018177">
    <property type="entry name" value="L-lactate_DH_AS"/>
</dbReference>
<dbReference type="InterPro" id="IPR001557">
    <property type="entry name" value="L-lactate/malate_DH"/>
</dbReference>
<feature type="domain" description="Lactate/malate dehydrogenase N-terminal" evidence="10">
    <location>
        <begin position="7"/>
        <end position="145"/>
    </location>
</feature>
<accession>A0A2S4A0Q8</accession>
<feature type="binding site" evidence="7">
    <location>
        <begin position="83"/>
        <end position="84"/>
    </location>
    <ligand>
        <name>NAD(+)</name>
        <dbReference type="ChEBI" id="CHEBI:57540"/>
    </ligand>
</feature>
<dbReference type="PROSITE" id="PS00064">
    <property type="entry name" value="L_LDH"/>
    <property type="match status" value="1"/>
</dbReference>
<evidence type="ECO:0000256" key="3">
    <source>
        <dbReference type="ARBA" id="ARBA00012967"/>
    </source>
</evidence>
<comment type="caution">
    <text evidence="7">Lacks conserved residue(s) required for the propagation of feature annotation.</text>
</comment>
<keyword evidence="4 7" id="KW-0560">Oxidoreductase</keyword>
<feature type="binding site" evidence="9">
    <location>
        <begin position="13"/>
        <end position="18"/>
    </location>
    <ligand>
        <name>NAD(+)</name>
        <dbReference type="ChEBI" id="CHEBI:57540"/>
    </ligand>
</feature>
<evidence type="ECO:0000256" key="6">
    <source>
        <dbReference type="ARBA" id="ARBA00049258"/>
    </source>
</evidence>
<feature type="binding site" evidence="7 9">
    <location>
        <begin position="122"/>
        <end position="124"/>
    </location>
    <ligand>
        <name>NAD(+)</name>
        <dbReference type="ChEBI" id="CHEBI:57540"/>
    </ligand>
</feature>
<evidence type="ECO:0000256" key="4">
    <source>
        <dbReference type="ARBA" id="ARBA00023002"/>
    </source>
</evidence>
<dbReference type="EMBL" id="PPXC01000001">
    <property type="protein sequence ID" value="POH75095.1"/>
    <property type="molecule type" value="Genomic_DNA"/>
</dbReference>
<keyword evidence="5 7" id="KW-0520">NAD</keyword>
<keyword evidence="13" id="KW-1185">Reference proteome</keyword>
<dbReference type="GO" id="GO:0006096">
    <property type="term" value="P:glycolytic process"/>
    <property type="evidence" value="ECO:0007669"/>
    <property type="project" value="UniProtKB-UniRule"/>
</dbReference>
<dbReference type="NCBIfam" id="TIGR01771">
    <property type="entry name" value="L-LDH-NAD"/>
    <property type="match status" value="1"/>
</dbReference>
<keyword evidence="7" id="KW-0597">Phosphoprotein</keyword>
<comment type="catalytic activity">
    <reaction evidence="6 7">
        <text>(S)-lactate + NAD(+) = pyruvate + NADH + H(+)</text>
        <dbReference type="Rhea" id="RHEA:23444"/>
        <dbReference type="ChEBI" id="CHEBI:15361"/>
        <dbReference type="ChEBI" id="CHEBI:15378"/>
        <dbReference type="ChEBI" id="CHEBI:16651"/>
        <dbReference type="ChEBI" id="CHEBI:57540"/>
        <dbReference type="ChEBI" id="CHEBI:57945"/>
        <dbReference type="EC" id="1.1.1.27"/>
    </reaction>
</comment>
<dbReference type="SUPFAM" id="SSF51735">
    <property type="entry name" value="NAD(P)-binding Rossmann-fold domains"/>
    <property type="match status" value="1"/>
</dbReference>
<feature type="binding site" evidence="7">
    <location>
        <position position="235"/>
    </location>
    <ligand>
        <name>substrate</name>
    </ligand>
</feature>
<feature type="binding site" evidence="7">
    <location>
        <position position="86"/>
    </location>
    <ligand>
        <name>substrate</name>
    </ligand>
</feature>
<keyword evidence="7" id="KW-0021">Allosteric enzyme</keyword>
<evidence type="ECO:0000259" key="11">
    <source>
        <dbReference type="Pfam" id="PF02866"/>
    </source>
</evidence>
<dbReference type="GO" id="GO:0006089">
    <property type="term" value="P:lactate metabolic process"/>
    <property type="evidence" value="ECO:0007669"/>
    <property type="project" value="TreeGrafter"/>
</dbReference>
<proteinExistence type="inferred from homology"/>
<dbReference type="InterPro" id="IPR022383">
    <property type="entry name" value="Lactate/malate_DH_C"/>
</dbReference>
<dbReference type="SUPFAM" id="SSF56327">
    <property type="entry name" value="LDH C-terminal domain-like"/>
    <property type="match status" value="1"/>
</dbReference>
<protein>
    <recommendedName>
        <fullName evidence="3 7">L-lactate dehydrogenase</fullName>
        <shortName evidence="7">L-LDH</shortName>
        <ecNumber evidence="3 7">1.1.1.27</ecNumber>
    </recommendedName>
</protein>
<dbReference type="Gene3D" id="3.40.50.720">
    <property type="entry name" value="NAD(P)-binding Rossmann-like Domain"/>
    <property type="match status" value="1"/>
</dbReference>
<dbReference type="PANTHER" id="PTHR43128:SF16">
    <property type="entry name" value="L-LACTATE DEHYDROGENASE"/>
    <property type="match status" value="1"/>
</dbReference>
<evidence type="ECO:0000259" key="10">
    <source>
        <dbReference type="Pfam" id="PF00056"/>
    </source>
</evidence>
<dbReference type="GO" id="GO:0004459">
    <property type="term" value="F:L-lactate dehydrogenase (NAD+) activity"/>
    <property type="evidence" value="ECO:0007669"/>
    <property type="project" value="UniProtKB-UniRule"/>
</dbReference>
<feature type="binding site" evidence="7">
    <location>
        <position position="17"/>
    </location>
    <ligand>
        <name>NAD(+)</name>
        <dbReference type="ChEBI" id="CHEBI:57540"/>
    </ligand>
</feature>
<evidence type="ECO:0000313" key="13">
    <source>
        <dbReference type="Proteomes" id="UP000237061"/>
    </source>
</evidence>
<reference evidence="12 13" key="1">
    <citation type="submission" date="2018-01" db="EMBL/GenBank/DDBJ databases">
        <title>Arthrobacter sp. nov., from glaciers in China.</title>
        <authorList>
            <person name="Liu Q."/>
            <person name="Xin Y.-H."/>
        </authorList>
    </citation>
    <scope>NUCLEOTIDE SEQUENCE [LARGE SCALE GENOMIC DNA]</scope>
    <source>
        <strain evidence="12 13">HLT2-12-2</strain>
    </source>
</reference>
<dbReference type="PRINTS" id="PR00086">
    <property type="entry name" value="LLDHDRGNASE"/>
</dbReference>
<dbReference type="HAMAP" id="MF_00488">
    <property type="entry name" value="Lactate_dehydrog"/>
    <property type="match status" value="1"/>
</dbReference>
<comment type="caution">
    <text evidence="12">The sequence shown here is derived from an EMBL/GenBank/DDBJ whole genome shotgun (WGS) entry which is preliminary data.</text>
</comment>
<dbReference type="UniPathway" id="UPA00554">
    <property type="reaction ID" value="UER00611"/>
</dbReference>
<feature type="binding site" evidence="7">
    <location>
        <position position="172"/>
    </location>
    <ligand>
        <name>beta-D-fructose 1,6-bisphosphate</name>
        <dbReference type="ChEBI" id="CHEBI:32966"/>
        <note>allosteric activator</note>
    </ligand>
</feature>
<evidence type="ECO:0000256" key="8">
    <source>
        <dbReference type="PIRSR" id="PIRSR000102-1"/>
    </source>
</evidence>
<evidence type="ECO:0000256" key="5">
    <source>
        <dbReference type="ARBA" id="ARBA00023027"/>
    </source>
</evidence>
<dbReference type="InterPro" id="IPR001236">
    <property type="entry name" value="Lactate/malate_DH_N"/>
</dbReference>
<evidence type="ECO:0000256" key="2">
    <source>
        <dbReference type="ARBA" id="ARBA00006054"/>
    </source>
</evidence>
<evidence type="ECO:0000256" key="1">
    <source>
        <dbReference type="ARBA" id="ARBA00004843"/>
    </source>
</evidence>
<feature type="binding site" evidence="7">
    <location>
        <position position="157"/>
    </location>
    <ligand>
        <name>beta-D-fructose 1,6-bisphosphate</name>
        <dbReference type="ChEBI" id="CHEBI:32966"/>
        <note>allosteric activator</note>
    </ligand>
</feature>
<dbReference type="Pfam" id="PF02866">
    <property type="entry name" value="Ldh_1_C"/>
    <property type="match status" value="1"/>
</dbReference>
<feature type="active site" description="Proton acceptor" evidence="7 8">
    <location>
        <position position="179"/>
    </location>
</feature>
<feature type="binding site" evidence="7">
    <location>
        <begin position="152"/>
        <end position="155"/>
    </location>
    <ligand>
        <name>substrate</name>
    </ligand>
</feature>
<comment type="similarity">
    <text evidence="2 7">Belongs to the LDH/MDH superfamily. LDH family.</text>
</comment>
<name>A0A2S4A0Q8_ARTGL</name>
<comment type="subcellular location">
    <subcellularLocation>
        <location evidence="7">Cytoplasm</location>
    </subcellularLocation>
</comment>
<organism evidence="12 13">
    <name type="scientific">Arthrobacter glacialis</name>
    <dbReference type="NCBI Taxonomy" id="1664"/>
    <lineage>
        <taxon>Bacteria</taxon>
        <taxon>Bacillati</taxon>
        <taxon>Actinomycetota</taxon>
        <taxon>Actinomycetes</taxon>
        <taxon>Micrococcales</taxon>
        <taxon>Micrococcaceae</taxon>
        <taxon>Arthrobacter</taxon>
    </lineage>
</organism>
<sequence>MTIARSTKLTIVGAGSVGTSLAYAALIRGSAREVVLYDIATAKVEAEVLDLAHGTPFVGAPRITGGSDIELVADSDVVVITAGAKQEPGQTRLELAGVNVAILEKMLPQLVALAPNAVFILVTNPCDVLTAVAERITDLPHGRIFSTGTVLDSARLRWLVAEAAQVAPQSVHALIVGEHGDTEFPLWSTATIGQTPLPEWTDSSGSLLFPRERLESLTHDVVHAAYKVIAGKGATNYAIGLSGARIVEAVLQDERSILPVSSVLHGYRGIDGVALSVPSIVGAGGVQRVLDTHMDHREEAQLQHSAETLAASIALFS</sequence>
<dbReference type="Gene3D" id="3.90.110.10">
    <property type="entry name" value="Lactate dehydrogenase/glycoside hydrolase, family 4, C-terminal"/>
    <property type="match status" value="1"/>
</dbReference>